<proteinExistence type="predicted"/>
<feature type="region of interest" description="Disordered" evidence="3">
    <location>
        <begin position="515"/>
        <end position="552"/>
    </location>
</feature>
<dbReference type="PROSITE" id="PS00211">
    <property type="entry name" value="ABC_TRANSPORTER_1"/>
    <property type="match status" value="2"/>
</dbReference>
<dbReference type="Pfam" id="PF00005">
    <property type="entry name" value="ABC_tran"/>
    <property type="match status" value="2"/>
</dbReference>
<dbReference type="PROSITE" id="PS50893">
    <property type="entry name" value="ABC_TRANSPORTER_2"/>
    <property type="match status" value="2"/>
</dbReference>
<evidence type="ECO:0000313" key="5">
    <source>
        <dbReference type="EMBL" id="NMF56051.1"/>
    </source>
</evidence>
<dbReference type="CDD" id="cd03221">
    <property type="entry name" value="ABCF_EF-3"/>
    <property type="match status" value="2"/>
</dbReference>
<feature type="region of interest" description="Disordered" evidence="3">
    <location>
        <begin position="583"/>
        <end position="610"/>
    </location>
</feature>
<evidence type="ECO:0000256" key="2">
    <source>
        <dbReference type="ARBA" id="ARBA00022840"/>
    </source>
</evidence>
<dbReference type="InterPro" id="IPR017871">
    <property type="entry name" value="ABC_transporter-like_CS"/>
</dbReference>
<feature type="compositionally biased region" description="Polar residues" evidence="3">
    <location>
        <begin position="517"/>
        <end position="539"/>
    </location>
</feature>
<dbReference type="InterPro" id="IPR051309">
    <property type="entry name" value="ABCF_ATPase"/>
</dbReference>
<evidence type="ECO:0000256" key="3">
    <source>
        <dbReference type="SAM" id="MobiDB-lite"/>
    </source>
</evidence>
<protein>
    <submittedName>
        <fullName evidence="5">ABC-F family ATP-binding cassette domain-containing protein</fullName>
    </submittedName>
</protein>
<dbReference type="Gene3D" id="1.10.287.380">
    <property type="entry name" value="Valyl-tRNA synthetase, C-terminal domain"/>
    <property type="match status" value="1"/>
</dbReference>
<dbReference type="InterPro" id="IPR037118">
    <property type="entry name" value="Val-tRNA_synth_C_sf"/>
</dbReference>
<dbReference type="InterPro" id="IPR003593">
    <property type="entry name" value="AAA+_ATPase"/>
</dbReference>
<gene>
    <name evidence="5" type="ORF">HF320_06895</name>
</gene>
<evidence type="ECO:0000256" key="1">
    <source>
        <dbReference type="ARBA" id="ARBA00022741"/>
    </source>
</evidence>
<keyword evidence="1" id="KW-0547">Nucleotide-binding</keyword>
<accession>A0A7X9UCN8</accession>
<dbReference type="SUPFAM" id="SSF52540">
    <property type="entry name" value="P-loop containing nucleoside triphosphate hydrolases"/>
    <property type="match status" value="2"/>
</dbReference>
<reference evidence="5 6" key="1">
    <citation type="submission" date="2020-04" db="EMBL/GenBank/DDBJ databases">
        <title>Collinsella sp. KGMB02528 nov., an anaerobic actinobacterium isolated from human feces.</title>
        <authorList>
            <person name="Han K.-I."/>
            <person name="Eom M.K."/>
            <person name="Kim J.-S."/>
            <person name="Lee K.C."/>
            <person name="Suh M.K."/>
            <person name="Park S.-H."/>
            <person name="Lee J.H."/>
            <person name="Kang S.W."/>
            <person name="Park J.-E."/>
            <person name="Oh B.S."/>
            <person name="Yu S.Y."/>
            <person name="Choi S.-H."/>
            <person name="Lee D.H."/>
            <person name="Yoon H."/>
            <person name="Kim B.-Y."/>
            <person name="Lee J.H."/>
            <person name="Lee J.-S."/>
        </authorList>
    </citation>
    <scope>NUCLEOTIDE SEQUENCE [LARGE SCALE GENOMIC DNA]</scope>
    <source>
        <strain evidence="5 6">KGMB02528</strain>
    </source>
</reference>
<feature type="compositionally biased region" description="Basic and acidic residues" evidence="3">
    <location>
        <begin position="540"/>
        <end position="552"/>
    </location>
</feature>
<dbReference type="Proteomes" id="UP000546970">
    <property type="component" value="Unassembled WGS sequence"/>
</dbReference>
<dbReference type="PANTHER" id="PTHR42855">
    <property type="entry name" value="ABC TRANSPORTER ATP-BINDING SUBUNIT"/>
    <property type="match status" value="1"/>
</dbReference>
<dbReference type="GO" id="GO:0005524">
    <property type="term" value="F:ATP binding"/>
    <property type="evidence" value="ECO:0007669"/>
    <property type="project" value="UniProtKB-KW"/>
</dbReference>
<dbReference type="AlphaFoldDB" id="A0A7X9UCN8"/>
<feature type="domain" description="ABC transporter" evidence="4">
    <location>
        <begin position="287"/>
        <end position="515"/>
    </location>
</feature>
<dbReference type="EMBL" id="JABBCP010000005">
    <property type="protein sequence ID" value="NMF56051.1"/>
    <property type="molecule type" value="Genomic_DNA"/>
</dbReference>
<dbReference type="PANTHER" id="PTHR42855:SF1">
    <property type="entry name" value="ABC TRANSPORTER DOMAIN-CONTAINING PROTEIN"/>
    <property type="match status" value="1"/>
</dbReference>
<organism evidence="5 6">
    <name type="scientific">Collinsella acetigenes</name>
    <dbReference type="NCBI Taxonomy" id="2713419"/>
    <lineage>
        <taxon>Bacteria</taxon>
        <taxon>Bacillati</taxon>
        <taxon>Actinomycetota</taxon>
        <taxon>Coriobacteriia</taxon>
        <taxon>Coriobacteriales</taxon>
        <taxon>Coriobacteriaceae</taxon>
        <taxon>Collinsella</taxon>
    </lineage>
</organism>
<keyword evidence="6" id="KW-1185">Reference proteome</keyword>
<evidence type="ECO:0000313" key="6">
    <source>
        <dbReference type="Proteomes" id="UP000546970"/>
    </source>
</evidence>
<sequence>MAALLGCDAVSLEYPTKVILKDVTLGVAEGDRIGIVGKNGDGKSTLLSVLAGITEPDEGRVTHRRDLRVGVLGQRDALCDTDTVHHAVVGDLPEYEWAASPVVRSILDGLIADVPWEGAVGELSGGQRRRVDLARLLIGDYDVLMLDEPTNHLDMRTINWLAEHLKSRWQAGVGALLVVTHDRWFLDEVCTSMWEVHDGCVDPFEGGYSAYILQRVERDRMARVTEERRRNMARKELAWLSRGAQARSTKPKFRVDAARELIADVPPVRDELELKRLAVSRLGKQVIDVLDVTAGYDTADSEGGAASRPVLNDVTWLIGAGDRFGLLGENGAGKSTLLNVIQGKIAPLLGRVKIGQTVRFGVLSQQLEELDPHMDETIREVLSTYKRVYIVDGKETSPEKLCERLGFTTKQLWSRIKDLSGGQRRRLSLLLTILDEPNVLMLDEPGNDLDTDMLAIVEDLLDGWPGTLILVTHDRFLMERVTDSQFALIDGHLRHVPGGVDQYLKLVNEASAAASETPASRTQECSASPSQAASGLSNAERQRLRREVSSLERKMEARRAELEKLQAGMADVDPTDYAALEAQQKKIDEKQDELDDLETSWFEASEQLGE</sequence>
<dbReference type="InterPro" id="IPR003439">
    <property type="entry name" value="ABC_transporter-like_ATP-bd"/>
</dbReference>
<dbReference type="InterPro" id="IPR027417">
    <property type="entry name" value="P-loop_NTPase"/>
</dbReference>
<comment type="caution">
    <text evidence="5">The sequence shown here is derived from an EMBL/GenBank/DDBJ whole genome shotgun (WGS) entry which is preliminary data.</text>
</comment>
<dbReference type="SMART" id="SM00382">
    <property type="entry name" value="AAA"/>
    <property type="match status" value="2"/>
</dbReference>
<dbReference type="RefSeq" id="WP_169277667.1">
    <property type="nucleotide sequence ID" value="NZ_JABBCP010000005.1"/>
</dbReference>
<dbReference type="GO" id="GO:0016887">
    <property type="term" value="F:ATP hydrolysis activity"/>
    <property type="evidence" value="ECO:0007669"/>
    <property type="project" value="InterPro"/>
</dbReference>
<name>A0A7X9UCN8_9ACTN</name>
<keyword evidence="2 5" id="KW-0067">ATP-binding</keyword>
<feature type="domain" description="ABC transporter" evidence="4">
    <location>
        <begin position="5"/>
        <end position="223"/>
    </location>
</feature>
<evidence type="ECO:0000259" key="4">
    <source>
        <dbReference type="PROSITE" id="PS50893"/>
    </source>
</evidence>
<dbReference type="Gene3D" id="3.40.50.300">
    <property type="entry name" value="P-loop containing nucleotide triphosphate hydrolases"/>
    <property type="match status" value="2"/>
</dbReference>